<accession>A0AAN5I9D7</accession>
<keyword evidence="2" id="KW-1185">Reference proteome</keyword>
<evidence type="ECO:0000313" key="2">
    <source>
        <dbReference type="Proteomes" id="UP001328107"/>
    </source>
</evidence>
<dbReference type="EMBL" id="BTRK01000005">
    <property type="protein sequence ID" value="GMR54871.1"/>
    <property type="molecule type" value="Genomic_DNA"/>
</dbReference>
<comment type="caution">
    <text evidence="1">The sequence shown here is derived from an EMBL/GenBank/DDBJ whole genome shotgun (WGS) entry which is preliminary data.</text>
</comment>
<feature type="non-terminal residue" evidence="1">
    <location>
        <position position="1"/>
    </location>
</feature>
<name>A0AAN5I9D7_9BILA</name>
<reference evidence="2" key="1">
    <citation type="submission" date="2022-10" db="EMBL/GenBank/DDBJ databases">
        <title>Genome assembly of Pristionchus species.</title>
        <authorList>
            <person name="Yoshida K."/>
            <person name="Sommer R.J."/>
        </authorList>
    </citation>
    <scope>NUCLEOTIDE SEQUENCE [LARGE SCALE GENOMIC DNA]</scope>
    <source>
        <strain evidence="2">RS5460</strain>
    </source>
</reference>
<sequence>LVFSTGAGGSQSLMLGSDFVLRLVRFLCRFLRRGKADRARRTFLNDFEKARRALARSASRRILMHLLLLAHL</sequence>
<dbReference type="Proteomes" id="UP001328107">
    <property type="component" value="Unassembled WGS sequence"/>
</dbReference>
<gene>
    <name evidence="1" type="ORF">PMAYCL1PPCAC_25066</name>
</gene>
<protein>
    <submittedName>
        <fullName evidence="1">Uncharacterized protein</fullName>
    </submittedName>
</protein>
<proteinExistence type="predicted"/>
<evidence type="ECO:0000313" key="1">
    <source>
        <dbReference type="EMBL" id="GMR54871.1"/>
    </source>
</evidence>
<organism evidence="1 2">
    <name type="scientific">Pristionchus mayeri</name>
    <dbReference type="NCBI Taxonomy" id="1317129"/>
    <lineage>
        <taxon>Eukaryota</taxon>
        <taxon>Metazoa</taxon>
        <taxon>Ecdysozoa</taxon>
        <taxon>Nematoda</taxon>
        <taxon>Chromadorea</taxon>
        <taxon>Rhabditida</taxon>
        <taxon>Rhabditina</taxon>
        <taxon>Diplogasteromorpha</taxon>
        <taxon>Diplogasteroidea</taxon>
        <taxon>Neodiplogasteridae</taxon>
        <taxon>Pristionchus</taxon>
    </lineage>
</organism>
<dbReference type="AlphaFoldDB" id="A0AAN5I9D7"/>